<dbReference type="InterPro" id="IPR050638">
    <property type="entry name" value="AA-Vitamin_Transporters"/>
</dbReference>
<dbReference type="PANTHER" id="PTHR32322">
    <property type="entry name" value="INNER MEMBRANE TRANSPORTER"/>
    <property type="match status" value="1"/>
</dbReference>
<evidence type="ECO:0000256" key="1">
    <source>
        <dbReference type="ARBA" id="ARBA00004141"/>
    </source>
</evidence>
<name>A0ABP8G2D3_9SPHI</name>
<protein>
    <submittedName>
        <fullName evidence="8">EamA family transporter</fullName>
    </submittedName>
</protein>
<keyword evidence="3 6" id="KW-0812">Transmembrane</keyword>
<proteinExistence type="inferred from homology"/>
<feature type="transmembrane region" description="Helical" evidence="6">
    <location>
        <begin position="99"/>
        <end position="116"/>
    </location>
</feature>
<accession>A0ABP8G2D3</accession>
<feature type="transmembrane region" description="Helical" evidence="6">
    <location>
        <begin position="195"/>
        <end position="215"/>
    </location>
</feature>
<dbReference type="SUPFAM" id="SSF103481">
    <property type="entry name" value="Multidrug resistance efflux transporter EmrE"/>
    <property type="match status" value="2"/>
</dbReference>
<keyword evidence="9" id="KW-1185">Reference proteome</keyword>
<evidence type="ECO:0000259" key="7">
    <source>
        <dbReference type="Pfam" id="PF00892"/>
    </source>
</evidence>
<feature type="domain" description="EamA" evidence="7">
    <location>
        <begin position="165"/>
        <end position="300"/>
    </location>
</feature>
<dbReference type="PANTHER" id="PTHR32322:SF2">
    <property type="entry name" value="EAMA DOMAIN-CONTAINING PROTEIN"/>
    <property type="match status" value="1"/>
</dbReference>
<dbReference type="Proteomes" id="UP001500582">
    <property type="component" value="Unassembled WGS sequence"/>
</dbReference>
<feature type="transmembrane region" description="Helical" evidence="6">
    <location>
        <begin position="128"/>
        <end position="145"/>
    </location>
</feature>
<dbReference type="RefSeq" id="WP_345210163.1">
    <property type="nucleotide sequence ID" value="NZ_BAABFT010000002.1"/>
</dbReference>
<feature type="transmembrane region" description="Helical" evidence="6">
    <location>
        <begin position="12"/>
        <end position="35"/>
    </location>
</feature>
<evidence type="ECO:0000256" key="4">
    <source>
        <dbReference type="ARBA" id="ARBA00022989"/>
    </source>
</evidence>
<gene>
    <name evidence="8" type="ORF">GCM10023149_12630</name>
</gene>
<evidence type="ECO:0000256" key="6">
    <source>
        <dbReference type="SAM" id="Phobius"/>
    </source>
</evidence>
<keyword evidence="5 6" id="KW-0472">Membrane</keyword>
<feature type="transmembrane region" description="Helical" evidence="6">
    <location>
        <begin position="41"/>
        <end position="61"/>
    </location>
</feature>
<comment type="subcellular location">
    <subcellularLocation>
        <location evidence="1">Membrane</location>
        <topology evidence="1">Multi-pass membrane protein</topology>
    </subcellularLocation>
</comment>
<reference evidence="9" key="1">
    <citation type="journal article" date="2019" name="Int. J. Syst. Evol. Microbiol.">
        <title>The Global Catalogue of Microorganisms (GCM) 10K type strain sequencing project: providing services to taxonomists for standard genome sequencing and annotation.</title>
        <authorList>
            <consortium name="The Broad Institute Genomics Platform"/>
            <consortium name="The Broad Institute Genome Sequencing Center for Infectious Disease"/>
            <person name="Wu L."/>
            <person name="Ma J."/>
        </authorList>
    </citation>
    <scope>NUCLEOTIDE SEQUENCE [LARGE SCALE GENOMIC DNA]</scope>
    <source>
        <strain evidence="9">JCM 17705</strain>
    </source>
</reference>
<feature type="transmembrane region" description="Helical" evidence="6">
    <location>
        <begin position="227"/>
        <end position="249"/>
    </location>
</feature>
<feature type="transmembrane region" description="Helical" evidence="6">
    <location>
        <begin position="165"/>
        <end position="183"/>
    </location>
</feature>
<dbReference type="EMBL" id="BAABFT010000002">
    <property type="protein sequence ID" value="GAA4315851.1"/>
    <property type="molecule type" value="Genomic_DNA"/>
</dbReference>
<dbReference type="InterPro" id="IPR000620">
    <property type="entry name" value="EamA_dom"/>
</dbReference>
<comment type="similarity">
    <text evidence="2">Belongs to the EamA transporter family.</text>
</comment>
<feature type="domain" description="EamA" evidence="7">
    <location>
        <begin position="13"/>
        <end position="145"/>
    </location>
</feature>
<evidence type="ECO:0000256" key="3">
    <source>
        <dbReference type="ARBA" id="ARBA00022692"/>
    </source>
</evidence>
<dbReference type="Pfam" id="PF00892">
    <property type="entry name" value="EamA"/>
    <property type="match status" value="2"/>
</dbReference>
<evidence type="ECO:0000256" key="2">
    <source>
        <dbReference type="ARBA" id="ARBA00007362"/>
    </source>
</evidence>
<feature type="transmembrane region" description="Helical" evidence="6">
    <location>
        <begin position="73"/>
        <end position="93"/>
    </location>
</feature>
<dbReference type="InterPro" id="IPR037185">
    <property type="entry name" value="EmrE-like"/>
</dbReference>
<keyword evidence="4 6" id="KW-1133">Transmembrane helix</keyword>
<evidence type="ECO:0000313" key="8">
    <source>
        <dbReference type="EMBL" id="GAA4315851.1"/>
    </source>
</evidence>
<comment type="caution">
    <text evidence="8">The sequence shown here is derived from an EMBL/GenBank/DDBJ whole genome shotgun (WGS) entry which is preliminary data.</text>
</comment>
<organism evidence="8 9">
    <name type="scientific">Mucilaginibacter gynuensis</name>
    <dbReference type="NCBI Taxonomy" id="1302236"/>
    <lineage>
        <taxon>Bacteria</taxon>
        <taxon>Pseudomonadati</taxon>
        <taxon>Bacteroidota</taxon>
        <taxon>Sphingobacteriia</taxon>
        <taxon>Sphingobacteriales</taxon>
        <taxon>Sphingobacteriaceae</taxon>
        <taxon>Mucilaginibacter</taxon>
    </lineage>
</organism>
<evidence type="ECO:0000256" key="5">
    <source>
        <dbReference type="ARBA" id="ARBA00023136"/>
    </source>
</evidence>
<sequence length="320" mass="34674">MTTQNTKASTLLVIIAFALVYVVWGSTYFFIQIAVKGIPPFMMGAMRFLASGLLLFTWCLFTGKKLWIAKNNIHSAISGALMLFGGTGCLIWAERTVPSAVTAILVSAAPIWFILMDVSHWKVNFKNTYTIVGLIIGFAGIMLLFGEQLSKSFGVNSTTHISDMIILVIGSISWSAGSLYSKYKASDGEASVNTTWQMIAAGVAFVPFSLLHGEFTGIDFAAIPASAWWAVAYLVIFGSIVAFSAYVWLLSVRSATQVSTYAYVNPVIAVILGVAFAHENISLLQILGLVVILGSVLLINFTKYFKTKTEQVSQAEIAEA</sequence>
<feature type="transmembrane region" description="Helical" evidence="6">
    <location>
        <begin position="283"/>
        <end position="301"/>
    </location>
</feature>
<evidence type="ECO:0000313" key="9">
    <source>
        <dbReference type="Proteomes" id="UP001500582"/>
    </source>
</evidence>
<feature type="transmembrane region" description="Helical" evidence="6">
    <location>
        <begin position="261"/>
        <end position="277"/>
    </location>
</feature>